<dbReference type="InterPro" id="IPR006572">
    <property type="entry name" value="Znf_DBF"/>
</dbReference>
<dbReference type="PROSITE" id="PS51265">
    <property type="entry name" value="ZF_DBF4"/>
    <property type="match status" value="1"/>
</dbReference>
<keyword evidence="4" id="KW-1185">Reference proteome</keyword>
<dbReference type="OpenTargets" id="ENSG00000204186"/>
<dbReference type="Ensembl" id="ENST00000649289.1">
    <property type="protein sequence ID" value="ENSP00000497884.1"/>
    <property type="gene ID" value="ENSG00000204186.11"/>
</dbReference>
<proteinExistence type="predicted"/>
<gene>
    <name evidence="3" type="primary">ZDBF2</name>
</gene>
<feature type="domain" description="DBF4-type" evidence="2">
    <location>
        <begin position="1"/>
        <end position="55"/>
    </location>
</feature>
<dbReference type="OrthoDB" id="9905711at2759"/>
<keyword evidence="1" id="KW-0863">Zinc-finger</keyword>
<dbReference type="HGNC" id="HGNC:29313">
    <property type="gene designation" value="ZDBF2"/>
</dbReference>
<dbReference type="Proteomes" id="UP000005640">
    <property type="component" value="Chromosome 2"/>
</dbReference>
<reference evidence="3" key="2">
    <citation type="journal article" date="2004" name="Nature">
        <title>Finishing the euchromatic sequence of the human genome.</title>
        <authorList>
            <consortium name="International Human Genome Sequencing Consortium"/>
        </authorList>
    </citation>
    <scope>NUCLEOTIDE SEQUENCE [LARGE SCALE GENOMIC DNA]</scope>
</reference>
<dbReference type="Ensembl" id="ENST00000649836.1">
    <property type="protein sequence ID" value="ENSP00000497313.1"/>
    <property type="gene ID" value="ENSG00000283649.5"/>
</dbReference>
<evidence type="ECO:0000313" key="3">
    <source>
        <dbReference type="Ensembl" id="ENSP00000497884.1"/>
    </source>
</evidence>
<keyword evidence="1" id="KW-0479">Metal-binding</keyword>
<reference evidence="3" key="4">
    <citation type="submission" date="2025-05" db="UniProtKB">
        <authorList>
            <consortium name="Ensembl"/>
        </authorList>
    </citation>
    <scope>IDENTIFICATION</scope>
</reference>
<organism evidence="3 4">
    <name type="scientific">Homo sapiens</name>
    <name type="common">Human</name>
    <dbReference type="NCBI Taxonomy" id="9606"/>
    <lineage>
        <taxon>Eukaryota</taxon>
        <taxon>Metazoa</taxon>
        <taxon>Chordata</taxon>
        <taxon>Craniata</taxon>
        <taxon>Vertebrata</taxon>
        <taxon>Euteleostomi</taxon>
        <taxon>Mammalia</taxon>
        <taxon>Eutheria</taxon>
        <taxon>Euarchontoglires</taxon>
        <taxon>Primates</taxon>
        <taxon>Haplorrhini</taxon>
        <taxon>Catarrhini</taxon>
        <taxon>Hominidae</taxon>
        <taxon>Homo</taxon>
    </lineage>
</organism>
<name>A0A3B3ITR2_HUMAN</name>
<keyword evidence="1" id="KW-0862">Zinc</keyword>
<dbReference type="VEuPathDB" id="HostDB:ENSG00000204186"/>
<accession>A0A3B3ITR2</accession>
<evidence type="ECO:0000313" key="4">
    <source>
        <dbReference type="Proteomes" id="UP000005640"/>
    </source>
</evidence>
<dbReference type="ExpressionAtlas" id="A0A3B3ITR2">
    <property type="expression patterns" value="baseline and differential"/>
</dbReference>
<dbReference type="Ensembl" id="ENST00000648555.1">
    <property type="protein sequence ID" value="ENSP00000498180.1"/>
    <property type="gene ID" value="ENSG00000283649.5"/>
</dbReference>
<dbReference type="GO" id="GO:0003676">
    <property type="term" value="F:nucleic acid binding"/>
    <property type="evidence" value="ECO:0007669"/>
    <property type="project" value="InterPro"/>
</dbReference>
<evidence type="ECO:0000259" key="2">
    <source>
        <dbReference type="PROSITE" id="PS51265"/>
    </source>
</evidence>
<dbReference type="EMBL" id="AC017081">
    <property type="status" value="NOT_ANNOTATED_CDS"/>
    <property type="molecule type" value="Genomic_DNA"/>
</dbReference>
<dbReference type="GO" id="GO:0008270">
    <property type="term" value="F:zinc ion binding"/>
    <property type="evidence" value="ECO:0007669"/>
    <property type="project" value="UniProtKB-KW"/>
</dbReference>
<dbReference type="SMR" id="A0A3B3ITR2"/>
<reference evidence="3" key="1">
    <citation type="journal article" date="2001" name="Nature">
        <title>Initial sequencing and analysis of the human genome.</title>
        <authorList>
            <consortium name="International Human Genome Sequencing Consortium"/>
            <person name="Lander E.S."/>
            <person name="Linton L.M."/>
            <person name="Birren B."/>
            <person name="Nusbaum C."/>
            <person name="Zody M.C."/>
            <person name="Baldwin J."/>
            <person name="Devon K."/>
            <person name="Dewar K."/>
            <person name="Doyle M."/>
            <person name="FitzHugh W."/>
            <person name="Funke R."/>
            <person name="Gage D."/>
            <person name="Harris K."/>
            <person name="Heaford A."/>
            <person name="Howland J."/>
            <person name="Kann L."/>
            <person name="Lehoczky J."/>
            <person name="LeVine R."/>
            <person name="McEwan P."/>
            <person name="McKernan K."/>
            <person name="Meldrim J."/>
            <person name="Mesirov J.P."/>
            <person name="Miranda C."/>
            <person name="Morris W."/>
            <person name="Naylor J."/>
            <person name="Raymond C."/>
            <person name="Rosetti M."/>
            <person name="Santos R."/>
            <person name="Sheridan A."/>
            <person name="Sougnez C."/>
            <person name="Stange-Thomann N."/>
            <person name="Stojanovic N."/>
            <person name="Subramanian A."/>
            <person name="Wyman D."/>
            <person name="Rogers J."/>
            <person name="Sulston J."/>
            <person name="Ainscough R."/>
            <person name="Beck S."/>
            <person name="Bentley D."/>
            <person name="Burton J."/>
            <person name="Clee C."/>
            <person name="Carter N."/>
            <person name="Coulson A."/>
            <person name="Deadman R."/>
            <person name="Deloukas P."/>
            <person name="Dunham A."/>
            <person name="Dunham I."/>
            <person name="Durbin R."/>
            <person name="French L."/>
            <person name="Grafham D."/>
            <person name="Gregory S."/>
            <person name="Hubbard T."/>
            <person name="Humphray S."/>
            <person name="Hunt A."/>
            <person name="Jones M."/>
            <person name="Lloyd C."/>
            <person name="McMurray A."/>
            <person name="Matthews L."/>
            <person name="Mercer S."/>
            <person name="Milne S."/>
            <person name="Mullikin J.C."/>
            <person name="Mungall A."/>
            <person name="Plumb R."/>
            <person name="Ross M."/>
            <person name="Shownkeen R."/>
            <person name="Sims S."/>
            <person name="Waterston R.H."/>
            <person name="Wilson R.K."/>
            <person name="Hillier L.W."/>
            <person name="McPherson J.D."/>
            <person name="Marra M.A."/>
            <person name="Mardis E.R."/>
            <person name="Fulton L.A."/>
            <person name="Chinwalla A.T."/>
            <person name="Pepin K.H."/>
            <person name="Gish W.R."/>
            <person name="Chissoe S.L."/>
            <person name="Wendl M.C."/>
            <person name="Delehaunty K.D."/>
            <person name="Miner T.L."/>
            <person name="Delehaunty A."/>
            <person name="Kramer J.B."/>
            <person name="Cook L.L."/>
            <person name="Fulton R.S."/>
            <person name="Johnson D.L."/>
            <person name="Minx P.J."/>
            <person name="Clifton S.W."/>
            <person name="Hawkins T."/>
            <person name="Branscomb E."/>
            <person name="Predki P."/>
            <person name="Richardson P."/>
            <person name="Wenning S."/>
            <person name="Slezak T."/>
            <person name="Doggett N."/>
            <person name="Cheng J.F."/>
            <person name="Olsen A."/>
            <person name="Lucas S."/>
            <person name="Elkin C."/>
            <person name="Uberbacher E."/>
            <person name="Frazier M."/>
            <person name="Gibbs R.A."/>
            <person name="Muzny D.M."/>
            <person name="Scherer S.E."/>
            <person name="Bouck J.B."/>
            <person name="Sodergren E.J."/>
            <person name="Worley K.C."/>
            <person name="Rives C.M."/>
            <person name="Gorrell J.H."/>
            <person name="Metzker M.L."/>
            <person name="Naylor S.L."/>
            <person name="Kucherlapati R.S."/>
            <person name="Nelson D.L."/>
            <person name="Weinstock G.M."/>
            <person name="Sakaki Y."/>
            <person name="Fujiyama A."/>
            <person name="Hattori M."/>
            <person name="Yada T."/>
            <person name="Toyoda A."/>
            <person name="Itoh T."/>
            <person name="Kawagoe C."/>
            <person name="Watanabe H."/>
            <person name="Totoki Y."/>
            <person name="Taylor T."/>
            <person name="Weissenbach J."/>
            <person name="Heilig R."/>
            <person name="Saurin W."/>
            <person name="Artiguenave F."/>
            <person name="Brottier P."/>
            <person name="Bruls T."/>
            <person name="Pelletier E."/>
            <person name="Robert C."/>
            <person name="Wincker P."/>
            <person name="Smith D.R."/>
            <person name="Doucette-Stamm L."/>
            <person name="Rubenfield M."/>
            <person name="Weinstock K."/>
            <person name="Lee H.M."/>
            <person name="Dubois J."/>
            <person name="Rosenthal A."/>
            <person name="Platzer M."/>
            <person name="Nyakatura G."/>
            <person name="Taudien S."/>
            <person name="Rump A."/>
            <person name="Yang H."/>
            <person name="Yu J."/>
            <person name="Wang J."/>
            <person name="Huang G."/>
            <person name="Gu J."/>
            <person name="Hood L."/>
            <person name="Rowen L."/>
            <person name="Madan A."/>
            <person name="Qin S."/>
            <person name="Davis R.W."/>
            <person name="Federspiel N.A."/>
            <person name="Abola A.P."/>
            <person name="Proctor M.J."/>
            <person name="Myers R.M."/>
            <person name="Schmutz J."/>
            <person name="Dickson M."/>
            <person name="Grimwood J."/>
            <person name="Cox D.R."/>
            <person name="Olson M.V."/>
            <person name="Kaul R."/>
            <person name="Raymond C."/>
            <person name="Shimizu N."/>
            <person name="Kawasaki K."/>
            <person name="Minoshima S."/>
            <person name="Evans G.A."/>
            <person name="Athanasiou M."/>
            <person name="Schultz R."/>
            <person name="Roe B.A."/>
            <person name="Chen F."/>
            <person name="Pan H."/>
            <person name="Ramser J."/>
            <person name="Lehrach H."/>
            <person name="Reinhardt R."/>
            <person name="McCombie W.R."/>
            <person name="de la Bastide M."/>
            <person name="Dedhia N."/>
            <person name="Blocker H."/>
            <person name="Hornischer K."/>
            <person name="Nordsiek G."/>
            <person name="Agarwala R."/>
            <person name="Aravind L."/>
            <person name="Bailey J.A."/>
            <person name="Bateman A."/>
            <person name="Batzoglou S."/>
            <person name="Birney E."/>
            <person name="Bork P."/>
            <person name="Brown D.G."/>
            <person name="Burge C.B."/>
            <person name="Cerutti L."/>
            <person name="Chen H.C."/>
            <person name="Church D."/>
            <person name="Clamp M."/>
            <person name="Copley R.R."/>
            <person name="Doerks T."/>
            <person name="Eddy S.R."/>
            <person name="Eichler E.E."/>
            <person name="Furey T.S."/>
            <person name="Galagan J."/>
            <person name="Gilbert J.G."/>
            <person name="Harmon C."/>
            <person name="Hayashizaki Y."/>
            <person name="Haussler D."/>
            <person name="Hermjakob H."/>
            <person name="Hokamp K."/>
            <person name="Jang W."/>
            <person name="Johnson L.S."/>
            <person name="Jones T.A."/>
            <person name="Kasif S."/>
            <person name="Kaspryzk A."/>
            <person name="Kennedy S."/>
            <person name="Kent W.J."/>
            <person name="Kitts P."/>
            <person name="Koonin E.V."/>
            <person name="Korf I."/>
            <person name="Kulp D."/>
            <person name="Lancet D."/>
            <person name="Lowe T.M."/>
            <person name="McLysaght A."/>
            <person name="Mikkelsen T."/>
            <person name="Moran J.V."/>
            <person name="Mulder N."/>
            <person name="Pollara V.J."/>
            <person name="Ponting C.P."/>
            <person name="Schuler G."/>
            <person name="Schultz J."/>
            <person name="Slater G."/>
            <person name="Smit A.F."/>
            <person name="Stupka E."/>
            <person name="Szustakowski J."/>
            <person name="Thierry-Mieg D."/>
            <person name="Thierry-Mieg J."/>
            <person name="Wagner L."/>
            <person name="Wallis J."/>
            <person name="Wheeler R."/>
            <person name="Williams A."/>
            <person name="Wolf Y.I."/>
            <person name="Wolfe K.H."/>
            <person name="Yang S.P."/>
            <person name="Yeh R.F."/>
            <person name="Collins F."/>
            <person name="Guyer M.S."/>
            <person name="Peterson J."/>
            <person name="Felsenfeld A."/>
            <person name="Wetterstrand K.A."/>
            <person name="Patrinos A."/>
            <person name="Morgan M.J."/>
            <person name="de Jong P."/>
            <person name="Catanese J.J."/>
            <person name="Osoegawa K."/>
            <person name="Shizuya H."/>
            <person name="Choi S."/>
            <person name="Chen Y.J."/>
        </authorList>
    </citation>
    <scope>NUCLEOTIDE SEQUENCE [LARGE SCALE GENOMIC DNA]</scope>
</reference>
<dbReference type="AlphaFoldDB" id="A0A3B3ITR2"/>
<dbReference type="ChiTaRS" id="ZDBF2">
    <property type="organism name" value="human"/>
</dbReference>
<protein>
    <submittedName>
        <fullName evidence="3">Zinc finger DBF-type containing 2</fullName>
    </submittedName>
</protein>
<dbReference type="Bgee" id="ENSG00000204186">
    <property type="expression patterns" value="Expressed in adrenal tissue and 100 other cell types or tissues"/>
</dbReference>
<evidence type="ECO:0000256" key="1">
    <source>
        <dbReference type="PROSITE-ProRule" id="PRU00600"/>
    </source>
</evidence>
<reference evidence="3 4" key="3">
    <citation type="journal article" date="2005" name="Nature">
        <title>Generation and annotation of the DNA sequences of human chromosomes 2 and 4.</title>
        <authorList>
            <person name="Hillier L.W."/>
            <person name="Graves T.A."/>
            <person name="Fulton R.S."/>
            <person name="Fulton L.A."/>
            <person name="Pepin K.H."/>
            <person name="Minx P."/>
            <person name="Wagner-McPherson C."/>
            <person name="Layman D."/>
            <person name="Wylie K."/>
            <person name="Sekhon M."/>
            <person name="Becker M.C."/>
            <person name="Fewell G.A."/>
            <person name="Delehaunty K.D."/>
            <person name="Miner T.L."/>
            <person name="Nash W.E."/>
            <person name="Kremitzki C."/>
            <person name="Oddy L."/>
            <person name="Du H."/>
            <person name="Sun H."/>
            <person name="Bradshaw-Cordum H."/>
            <person name="Ali J."/>
            <person name="Carter J."/>
            <person name="Cordes M."/>
            <person name="Harris A."/>
            <person name="Isak A."/>
            <person name="van Brunt A."/>
            <person name="Nguyen C."/>
            <person name="Du F."/>
            <person name="Courtney L."/>
            <person name="Kalicki J."/>
            <person name="Ozersky P."/>
            <person name="Abbott S."/>
            <person name="Armstrong J."/>
            <person name="Belter E.A."/>
            <person name="Caruso L."/>
            <person name="Cedroni M."/>
            <person name="Cotton M."/>
            <person name="Davidson T."/>
            <person name="Desai A."/>
            <person name="Elliott G."/>
            <person name="Erb T."/>
            <person name="Fronick C."/>
            <person name="Gaige T."/>
            <person name="Haakenson W."/>
            <person name="Haglund K."/>
            <person name="Holmes A."/>
            <person name="Harkins R."/>
            <person name="Kim K."/>
            <person name="Kruchowski S.S."/>
            <person name="Strong C.M."/>
            <person name="Grewal N."/>
            <person name="Goyea E."/>
            <person name="Hou S."/>
            <person name="Levy A."/>
            <person name="Martinka S."/>
            <person name="Mead K."/>
            <person name="McLellan M.D."/>
            <person name="Meyer R."/>
            <person name="Randall-Maher J."/>
            <person name="Tomlinson C."/>
            <person name="Dauphin-Kohlberg S."/>
            <person name="Kozlowicz-Reilly A."/>
            <person name="Shah N."/>
            <person name="Swearengen-Shahid S."/>
            <person name="Snider J."/>
            <person name="Strong J.T."/>
            <person name="Thompson J."/>
            <person name="Yoakum M."/>
            <person name="Leonard S."/>
            <person name="Pearman C."/>
            <person name="Trani L."/>
            <person name="Radionenko M."/>
            <person name="Waligorski J.E."/>
            <person name="Wang C."/>
            <person name="Rock S.M."/>
            <person name="Tin-Wollam A.M."/>
            <person name="Maupin R."/>
            <person name="Latreille P."/>
            <person name="Wendl M.C."/>
            <person name="Yang S.P."/>
            <person name="Pohl C."/>
            <person name="Wallis J.W."/>
            <person name="Spieth J."/>
            <person name="Bieri T.A."/>
            <person name="Berkowicz N."/>
            <person name="Nelson J.O."/>
            <person name="Osborne J."/>
            <person name="Ding L."/>
            <person name="Meyer R."/>
            <person name="Sabo A."/>
            <person name="Shotland Y."/>
            <person name="Sinha P."/>
            <person name="Wohldmann P.E."/>
            <person name="Cook L.L."/>
            <person name="Hickenbotham M.T."/>
            <person name="Eldred J."/>
            <person name="Williams D."/>
            <person name="Jones T.A."/>
            <person name="She X."/>
            <person name="Ciccarelli F.D."/>
            <person name="Izaurralde E."/>
            <person name="Taylor J."/>
            <person name="Schmutz J."/>
            <person name="Myers R.M."/>
            <person name="Cox D.R."/>
            <person name="Huang X."/>
            <person name="McPherson J.D."/>
            <person name="Mardis E.R."/>
            <person name="Clifton S.W."/>
            <person name="Warren W.C."/>
            <person name="Chinwalla A.T."/>
            <person name="Eddy S.R."/>
            <person name="Marra M.A."/>
            <person name="Ovcharenko I."/>
            <person name="Furey T.S."/>
            <person name="Miller W."/>
            <person name="Eichler E.E."/>
            <person name="Bork P."/>
            <person name="Suyama M."/>
            <person name="Torrents D."/>
            <person name="Waterston R.H."/>
            <person name="Wilson R.K."/>
        </authorList>
    </citation>
    <scope>NUCLEOTIDE SEQUENCE [LARGE SCALE GENOMIC DNA]</scope>
</reference>
<sequence>MQKRQGYCSYCRVQYNNLEQQTLTKGKTKKEFFRQKENDSRWKLRDTGSNEEQWKAFVQCSAQEFDQTE</sequence>
<dbReference type="GeneTree" id="ENSGT00440000037606"/>
<dbReference type="Ensembl" id="ENST00000648361.1">
    <property type="protein sequence ID" value="ENSP00000497292.1"/>
    <property type="gene ID" value="ENSG00000204186.11"/>
</dbReference>